<dbReference type="InterPro" id="IPR051065">
    <property type="entry name" value="Ras-related_GTPase"/>
</dbReference>
<dbReference type="Proteomes" id="UP001152795">
    <property type="component" value="Unassembled WGS sequence"/>
</dbReference>
<dbReference type="GO" id="GO:0005525">
    <property type="term" value="F:GTP binding"/>
    <property type="evidence" value="ECO:0007669"/>
    <property type="project" value="InterPro"/>
</dbReference>
<dbReference type="InterPro" id="IPR027417">
    <property type="entry name" value="P-loop_NTPase"/>
</dbReference>
<evidence type="ECO:0000256" key="2">
    <source>
        <dbReference type="ARBA" id="ARBA00011984"/>
    </source>
</evidence>
<reference evidence="6" key="1">
    <citation type="submission" date="2020-04" db="EMBL/GenBank/DDBJ databases">
        <authorList>
            <person name="Alioto T."/>
            <person name="Alioto T."/>
            <person name="Gomez Garrido J."/>
        </authorList>
    </citation>
    <scope>NUCLEOTIDE SEQUENCE</scope>
    <source>
        <strain evidence="6">A484AB</strain>
    </source>
</reference>
<dbReference type="NCBIfam" id="TIGR00231">
    <property type="entry name" value="small_GTP"/>
    <property type="match status" value="1"/>
</dbReference>
<dbReference type="PROSITE" id="PS51419">
    <property type="entry name" value="RAB"/>
    <property type="match status" value="1"/>
</dbReference>
<organism evidence="6 7">
    <name type="scientific">Paramuricea clavata</name>
    <name type="common">Red gorgonian</name>
    <name type="synonym">Violescent sea-whip</name>
    <dbReference type="NCBI Taxonomy" id="317549"/>
    <lineage>
        <taxon>Eukaryota</taxon>
        <taxon>Metazoa</taxon>
        <taxon>Cnidaria</taxon>
        <taxon>Anthozoa</taxon>
        <taxon>Octocorallia</taxon>
        <taxon>Malacalcyonacea</taxon>
        <taxon>Plexauridae</taxon>
        <taxon>Paramuricea</taxon>
    </lineage>
</organism>
<feature type="compositionally biased region" description="Polar residues" evidence="5">
    <location>
        <begin position="1"/>
        <end position="26"/>
    </location>
</feature>
<dbReference type="OrthoDB" id="18798at2759"/>
<dbReference type="Gene3D" id="3.40.50.300">
    <property type="entry name" value="P-loop containing nucleotide triphosphate hydrolases"/>
    <property type="match status" value="1"/>
</dbReference>
<evidence type="ECO:0000256" key="4">
    <source>
        <dbReference type="ARBA" id="ARBA00048098"/>
    </source>
</evidence>
<dbReference type="InterPro" id="IPR005225">
    <property type="entry name" value="Small_GTP-bd"/>
</dbReference>
<evidence type="ECO:0000256" key="3">
    <source>
        <dbReference type="ARBA" id="ARBA00022801"/>
    </source>
</evidence>
<dbReference type="InterPro" id="IPR001806">
    <property type="entry name" value="Small_GTPase"/>
</dbReference>
<dbReference type="EC" id="3.6.5.2" evidence="2"/>
<dbReference type="SMART" id="SM00174">
    <property type="entry name" value="RHO"/>
    <property type="match status" value="1"/>
</dbReference>
<keyword evidence="7" id="KW-1185">Reference proteome</keyword>
<dbReference type="PRINTS" id="PR00449">
    <property type="entry name" value="RASTRNSFRMNG"/>
</dbReference>
<dbReference type="PANTHER" id="PTHR45704">
    <property type="entry name" value="RAS-LIKE FAMILY MEMBER 11"/>
    <property type="match status" value="1"/>
</dbReference>
<feature type="region of interest" description="Disordered" evidence="5">
    <location>
        <begin position="1"/>
        <end position="40"/>
    </location>
</feature>
<protein>
    <recommendedName>
        <fullName evidence="2">small monomeric GTPase</fullName>
        <ecNumber evidence="2">3.6.5.2</ecNumber>
    </recommendedName>
</protein>
<proteinExistence type="inferred from homology"/>
<sequence length="350" mass="39533">MHNRANLSYQGSVKSETTSVQGQQSENMKKEKRSGSKGNAFSMFFDMDSLKRRNSKPSNGNMPAVFVTVSPELEKRNKTFSRSQRKIKIAIMGKSGVGKSALVVRYLTKRFIGEYQSSVETHASTEIEIDEEKVVVEIFDTCSAEDKIIDHIKWADGFILVFSITDYWSLYEVARLSSIISQTKNEKKTPIVIVSNQTDMEKQRRISGSEANQFLNDLGKPVFRTSAANNYDSVRTAFDEASRLVYKWKFPAERRRQRSRSGSIMDPLRDAFNRFSRALSDEEIPHRARSASSADITRITLSPAPISKGIHRKSYSEQKSTNIVSNGNFLEIPTADGAFGHKRSRSHSFA</sequence>
<dbReference type="AlphaFoldDB" id="A0A6S7FC54"/>
<evidence type="ECO:0000256" key="5">
    <source>
        <dbReference type="SAM" id="MobiDB-lite"/>
    </source>
</evidence>
<comment type="similarity">
    <text evidence="1">Belongs to the small GTPase superfamily. Ras family.</text>
</comment>
<name>A0A6S7FC54_PARCT</name>
<comment type="catalytic activity">
    <reaction evidence="4">
        <text>GTP + H2O = GDP + phosphate + H(+)</text>
        <dbReference type="Rhea" id="RHEA:19669"/>
        <dbReference type="ChEBI" id="CHEBI:15377"/>
        <dbReference type="ChEBI" id="CHEBI:15378"/>
        <dbReference type="ChEBI" id="CHEBI:37565"/>
        <dbReference type="ChEBI" id="CHEBI:43474"/>
        <dbReference type="ChEBI" id="CHEBI:58189"/>
        <dbReference type="EC" id="3.6.5.2"/>
    </reaction>
</comment>
<dbReference type="EMBL" id="CACRXK020000015">
    <property type="protein sequence ID" value="CAB3976814.1"/>
    <property type="molecule type" value="Genomic_DNA"/>
</dbReference>
<comment type="caution">
    <text evidence="6">The sequence shown here is derived from an EMBL/GenBank/DDBJ whole genome shotgun (WGS) entry which is preliminary data.</text>
</comment>
<dbReference type="GO" id="GO:0003925">
    <property type="term" value="F:G protein activity"/>
    <property type="evidence" value="ECO:0007669"/>
    <property type="project" value="UniProtKB-EC"/>
</dbReference>
<dbReference type="Pfam" id="PF00071">
    <property type="entry name" value="Ras"/>
    <property type="match status" value="1"/>
</dbReference>
<evidence type="ECO:0000256" key="1">
    <source>
        <dbReference type="ARBA" id="ARBA00008344"/>
    </source>
</evidence>
<accession>A0A6S7FC54</accession>
<dbReference type="SUPFAM" id="SSF52540">
    <property type="entry name" value="P-loop containing nucleoside triphosphate hydrolases"/>
    <property type="match status" value="1"/>
</dbReference>
<gene>
    <name evidence="6" type="ORF">PACLA_8A012334</name>
</gene>
<dbReference type="SMART" id="SM00175">
    <property type="entry name" value="RAB"/>
    <property type="match status" value="1"/>
</dbReference>
<evidence type="ECO:0000313" key="7">
    <source>
        <dbReference type="Proteomes" id="UP001152795"/>
    </source>
</evidence>
<dbReference type="PROSITE" id="PS51421">
    <property type="entry name" value="RAS"/>
    <property type="match status" value="1"/>
</dbReference>
<dbReference type="SMART" id="SM00173">
    <property type="entry name" value="RAS"/>
    <property type="match status" value="1"/>
</dbReference>
<keyword evidence="3" id="KW-0378">Hydrolase</keyword>
<evidence type="ECO:0000313" key="6">
    <source>
        <dbReference type="EMBL" id="CAB3976814.1"/>
    </source>
</evidence>